<dbReference type="EC" id="3.-.-.-" evidence="1"/>
<sequence length="235" mass="26828">MIPFSKIAAISFDAGGTLIRPYPSVGHVYSEILSNHGVTVEPSLLNRSFRIALKEETTSRREKVTESSEKSYWCRIVRKTIGSTVDNGLFGIIFEDLYETFASAKRWELIEGAKEILFLARDLGFRLCVLSNSDQRFRKVFKELNILPFFEEIFLSSEIGIEKPNTRAFRHVESVLKLSPEELLHVGDSIDHDANGAIAAGWHHLLVERNQLPDPYRQIDSLQEFIPLLENRTFS</sequence>
<dbReference type="SFLD" id="SFLDS00003">
    <property type="entry name" value="Haloacid_Dehalogenase"/>
    <property type="match status" value="1"/>
</dbReference>
<dbReference type="InterPro" id="IPR044924">
    <property type="entry name" value="HAD-SF_hydro_IA_REG-2-like_cap"/>
</dbReference>
<dbReference type="SUPFAM" id="SSF56784">
    <property type="entry name" value="HAD-like"/>
    <property type="match status" value="1"/>
</dbReference>
<dbReference type="Gene3D" id="3.40.50.1000">
    <property type="entry name" value="HAD superfamily/HAD-like"/>
    <property type="match status" value="1"/>
</dbReference>
<keyword evidence="1" id="KW-0378">Hydrolase</keyword>
<dbReference type="Gene3D" id="1.10.150.720">
    <property type="entry name" value="Haloacid dehalogenase-like hydrolase"/>
    <property type="match status" value="1"/>
</dbReference>
<dbReference type="InterPro" id="IPR023214">
    <property type="entry name" value="HAD_sf"/>
</dbReference>
<dbReference type="Proteomes" id="UP000247465">
    <property type="component" value="Chromosome"/>
</dbReference>
<dbReference type="AlphaFoldDB" id="A0A2Z4AMN8"/>
<evidence type="ECO:0000313" key="2">
    <source>
        <dbReference type="Proteomes" id="UP000247465"/>
    </source>
</evidence>
<protein>
    <submittedName>
        <fullName evidence="1">HAD-hydrolase YfnB</fullName>
        <ecNumber evidence="1">3.-.-.-</ecNumber>
    </submittedName>
</protein>
<dbReference type="Pfam" id="PF00702">
    <property type="entry name" value="Hydrolase"/>
    <property type="match status" value="1"/>
</dbReference>
<dbReference type="GO" id="GO:0016787">
    <property type="term" value="F:hydrolase activity"/>
    <property type="evidence" value="ECO:0007669"/>
    <property type="project" value="UniProtKB-KW"/>
</dbReference>
<evidence type="ECO:0000313" key="1">
    <source>
        <dbReference type="EMBL" id="AWT60420.1"/>
    </source>
</evidence>
<name>A0A2Z4AMN8_9BACT</name>
<dbReference type="PRINTS" id="PR00413">
    <property type="entry name" value="HADHALOGNASE"/>
</dbReference>
<dbReference type="SFLD" id="SFLDG01129">
    <property type="entry name" value="C1.5:_HAD__Beta-PGM__Phosphata"/>
    <property type="match status" value="1"/>
</dbReference>
<dbReference type="PANTHER" id="PTHR46191:SF2">
    <property type="entry name" value="HALOACID DEHALOGENASE-LIKE HYDROLASE DOMAIN-CONTAINING PROTEIN 3"/>
    <property type="match status" value="1"/>
</dbReference>
<dbReference type="InterPro" id="IPR006439">
    <property type="entry name" value="HAD-SF_hydro_IA"/>
</dbReference>
<dbReference type="EMBL" id="CP029803">
    <property type="protein sequence ID" value="AWT60420.1"/>
    <property type="molecule type" value="Genomic_DNA"/>
</dbReference>
<reference evidence="1 2" key="1">
    <citation type="submission" date="2018-06" db="EMBL/GenBank/DDBJ databases">
        <title>Draft Genome Sequence of a Novel Marine Bacterium Related to the Verrucomicrobia.</title>
        <authorList>
            <person name="Vosseberg J."/>
            <person name="Martijn J."/>
            <person name="Ettema T.J.G."/>
        </authorList>
    </citation>
    <scope>NUCLEOTIDE SEQUENCE [LARGE SCALE GENOMIC DNA]</scope>
    <source>
        <strain evidence="1">TARA_B100001123</strain>
    </source>
</reference>
<organism evidence="1 2">
    <name type="scientific">Candidatus Moanibacter tarae</name>
    <dbReference type="NCBI Taxonomy" id="2200854"/>
    <lineage>
        <taxon>Bacteria</taxon>
        <taxon>Pseudomonadati</taxon>
        <taxon>Verrucomicrobiota</taxon>
        <taxon>Opitutia</taxon>
        <taxon>Puniceicoccales</taxon>
        <taxon>Puniceicoccales incertae sedis</taxon>
        <taxon>Candidatus Moanibacter</taxon>
    </lineage>
</organism>
<dbReference type="InterPro" id="IPR051828">
    <property type="entry name" value="HAD-like_hydrolase_domain"/>
</dbReference>
<accession>A0A2Z4AMN8</accession>
<dbReference type="KEGG" id="mtar:DF168_01629"/>
<proteinExistence type="predicted"/>
<dbReference type="InterPro" id="IPR036412">
    <property type="entry name" value="HAD-like_sf"/>
</dbReference>
<dbReference type="PANTHER" id="PTHR46191">
    <property type="match status" value="1"/>
</dbReference>
<gene>
    <name evidence="1" type="primary">yfnB</name>
    <name evidence="1" type="ORF">DF168_01629</name>
</gene>
<dbReference type="NCBIfam" id="TIGR01549">
    <property type="entry name" value="HAD-SF-IA-v1"/>
    <property type="match status" value="1"/>
</dbReference>